<dbReference type="Pfam" id="PF12814">
    <property type="entry name" value="Mcp5_PH"/>
    <property type="match status" value="1"/>
</dbReference>
<dbReference type="PROSITE" id="PS00518">
    <property type="entry name" value="ZF_RING_1"/>
    <property type="match status" value="1"/>
</dbReference>
<evidence type="ECO:0000256" key="7">
    <source>
        <dbReference type="PROSITE-ProRule" id="PRU00723"/>
    </source>
</evidence>
<feature type="region of interest" description="Disordered" evidence="9">
    <location>
        <begin position="1354"/>
        <end position="1373"/>
    </location>
</feature>
<feature type="compositionally biased region" description="Basic residues" evidence="9">
    <location>
        <begin position="1775"/>
        <end position="1787"/>
    </location>
</feature>
<feature type="domain" description="PH" evidence="10">
    <location>
        <begin position="1483"/>
        <end position="1594"/>
    </location>
</feature>
<feature type="compositionally biased region" description="Basic and acidic residues" evidence="9">
    <location>
        <begin position="447"/>
        <end position="456"/>
    </location>
</feature>
<dbReference type="SMART" id="SM00233">
    <property type="entry name" value="PH"/>
    <property type="match status" value="1"/>
</dbReference>
<dbReference type="GO" id="GO:0005938">
    <property type="term" value="C:cell cortex"/>
    <property type="evidence" value="ECO:0007669"/>
    <property type="project" value="InterPro"/>
</dbReference>
<proteinExistence type="inferred from homology"/>
<keyword evidence="5 7" id="KW-0863">Zinc-finger</keyword>
<dbReference type="Gene3D" id="3.30.40.10">
    <property type="entry name" value="Zinc/RING finger domain, C3HC4 (zinc finger)"/>
    <property type="match status" value="1"/>
</dbReference>
<dbReference type="Pfam" id="PF00642">
    <property type="entry name" value="zf-CCCH"/>
    <property type="match status" value="1"/>
</dbReference>
<feature type="region of interest" description="Disordered" evidence="9">
    <location>
        <begin position="1622"/>
        <end position="1653"/>
    </location>
</feature>
<feature type="region of interest" description="Disordered" evidence="9">
    <location>
        <begin position="447"/>
        <end position="725"/>
    </location>
</feature>
<evidence type="ECO:0000256" key="5">
    <source>
        <dbReference type="ARBA" id="ARBA00022771"/>
    </source>
</evidence>
<accession>A0A3S4B2A5</accession>
<feature type="compositionally biased region" description="Low complexity" evidence="9">
    <location>
        <begin position="1387"/>
        <end position="1424"/>
    </location>
</feature>
<feature type="compositionally biased region" description="Low complexity" evidence="9">
    <location>
        <begin position="821"/>
        <end position="838"/>
    </location>
</feature>
<gene>
    <name evidence="13" type="ORF">TT172_LOCUS2155</name>
</gene>
<feature type="compositionally biased region" description="Polar residues" evidence="9">
    <location>
        <begin position="1281"/>
        <end position="1290"/>
    </location>
</feature>
<dbReference type="SMART" id="SM00184">
    <property type="entry name" value="RING"/>
    <property type="match status" value="1"/>
</dbReference>
<feature type="compositionally biased region" description="Acidic residues" evidence="9">
    <location>
        <begin position="2114"/>
        <end position="2127"/>
    </location>
</feature>
<dbReference type="PROSITE" id="PS50089">
    <property type="entry name" value="ZF_RING_2"/>
    <property type="match status" value="1"/>
</dbReference>
<evidence type="ECO:0000259" key="12">
    <source>
        <dbReference type="PROSITE" id="PS50103"/>
    </source>
</evidence>
<keyword evidence="8" id="KW-0175">Coiled coil</keyword>
<dbReference type="SMART" id="SM00356">
    <property type="entry name" value="ZnF_C3H1"/>
    <property type="match status" value="1"/>
</dbReference>
<feature type="compositionally biased region" description="Basic and acidic residues" evidence="9">
    <location>
        <begin position="785"/>
        <end position="795"/>
    </location>
</feature>
<dbReference type="SUPFAM" id="SSF50729">
    <property type="entry name" value="PH domain-like"/>
    <property type="match status" value="1"/>
</dbReference>
<feature type="region of interest" description="Disordered" evidence="9">
    <location>
        <begin position="1267"/>
        <end position="1347"/>
    </location>
</feature>
<feature type="region of interest" description="Disordered" evidence="9">
    <location>
        <begin position="777"/>
        <end position="934"/>
    </location>
</feature>
<comment type="subunit">
    <text evidence="3">Associated with the spliceosome.</text>
</comment>
<feature type="compositionally biased region" description="Acidic residues" evidence="9">
    <location>
        <begin position="1795"/>
        <end position="1807"/>
    </location>
</feature>
<dbReference type="CDD" id="cd13365">
    <property type="entry name" value="PH_PLC_plant-like"/>
    <property type="match status" value="1"/>
</dbReference>
<dbReference type="Pfam" id="PF00097">
    <property type="entry name" value="zf-C3HC4"/>
    <property type="match status" value="1"/>
</dbReference>
<feature type="region of interest" description="Disordered" evidence="9">
    <location>
        <begin position="1385"/>
        <end position="1424"/>
    </location>
</feature>
<keyword evidence="6 7" id="KW-0862">Zinc</keyword>
<dbReference type="InterPro" id="IPR001841">
    <property type="entry name" value="Znf_RING"/>
</dbReference>
<sequence>MTTSLGFDKPVAASAAGDASDPFLASPSGPTHLRHSNFDTQLFALAPGSSAEQVKRAIEAHLRDTERRMEEAGKLGTALVQQQKQLTEKLREVEQLQSEAELSPELRQRLIEIEKDYNEVARESARALLPKQRVPSNEAQGSPFSPDKAASRRSVSPSKFESLAAPSPTKFGIPNRKIRNQPASRVHDIEFAAEISTSLIAQVRNLQALLSEREEELKEVKSERSRLEIEVEGFQQRLKSLDESESRYKDENWNLETQIHELIAAQKEAAEREKKLTQALNVIQAERNAAQRELEEVKDSLARQDEKHSAEIKNLEIELGTSRRSAVLFETERSALQRKVDELTGQNQELAKAFSALQRGRALDREAPHGGSEEDSNSAPDHNTPEHSPPPSPMKPTPRHSALESETLKTSLGHAQRTIQTLRTNIHREKTEKLELKRMLQDARDEIEKLRSDPHPQPKRIRKAELRESKKPSFKLNRLGVPRSSRTEVVEDPDWEDQSEGPSPRALSHRGSVLRLSGDAGAQRPLDSNSDQFETAHETSDAAFETAHERATETEDFQTGIEDMSDDDDDAATETEAGPSRGAHSIKRPPPLPPHQSSNQYSFDSTASTSSDEDDHPVGSEMKTPTAGPRIRMRVSRGSLGRRSRQFSEEPAVPSSPVSIPAHSTSAASGGQSLFAELNNVDNSDDDSCAGAATPGRRSIRSATPATPRSVVSRRHSPPPRVPALPRIMVDSGVMTEPVDIRPVSAITDGEDLPEDGVNSVSRPPSIVFPARPLSMESVIGPRGLGDELRDEEPSKPLAAVPYNDASVQSDWESGTTLDQLASPPSAPSVLPTLPALSISSVHAESIEPQSEPDSSPSPPSLKLSSILSEQTEPVAEQVELPVLTMPPPISEDIEPVSQPEPPQPEPPRLSAILSQDIEPVSEPEPSLPEPPTLSVPMVLSQEIEPAPLSPVALSFSAVTSEQVEPVADPATAPPSPIALSCPPIRCEEVEPVELPAPIIDERTESDVGVPSSVSLSFSPIASEHVEPQSEEPIPPVKLSFAPINVQEVEPLQEAETEAPALALASIQTLDVAPREAPAPPLALASIQTLDVAPHEAPAPPLALASIQTLDVAPREAPAPPLALASIQTLDVAPREAPAPPLSVSSAQSWSIEPLDTPPAVPPALSLSGIETQSVEPLLADNVGVAPVLGVSGIQSWHTEPAEPRSPKRNAFIIPRDVEGAVNGAQSPPRTPPADAAPGPKKVVATTDQGAQTALTSQAIEEMLRVQTEPSGPADLERRNSLGSMGTPSTVRIHRPRQVSVDGSMRAKGKMADAGADGLESSVPRRPGSSASAMTSLGEVPPLPPNHKEVIEAARSGSSQGGPGTIGLMGPPLVPASALRAQNQSLRPRTPTGARRPTSPVSHASGRGTPTPRAAGRPGAPFGTADVHEVQSLSKATLRSRKSSISSFTSEVDTRFNLHQGGGFESQGFGPNTDPRMIQAITQTMIGEYLWKYTRKAGRGEMSEKRHRRYFWVHPYTRTLYWSDRDPSTAGRSELRAKSVQIEAVRVVADDNPMPPGLHQKSLVIVSPGRSVKFTCTTGQRHETWFNALSYLLLRTASEGQTDAEEMAGNITREDVEEFNPSFGRRQANGNRTAPSPSLSSYNSRTVRDSPPMDISMSIPTLTPTRSKASHNRASFGTLSRISGYLKDNKLSGTFGSIRSRSAQGHYSSQGVYEASEVPDSAEDLRRMIERQDREADRIENVRACCDGKHDVGTLTNTGGASTAPAAPVAIFKKRGAKGKANIRKRPATPPPAADSDDSDFSSSEDEAGQRIKRRKRNPGTVVASSKDSAAPGARDADLSATVYEADRTLPLDSGKREATKQSNWYDEDAADALSSRNLLGSTRAMPNKTKDPADASSSSKDTSAGPDGTYKGLANQASYIQRNPNAPPRTVGPVKAPTNIRTITITDMAPDVCKDYKQTGFCGFGDTCKFLHAREDYAHGWQLDREWENVTKGKKVLGGTVVASVDRKLAGRGGGGDGGGERDEDEEEAAMLENIPFACIICRGPYKAPIVTRCGHYFCESCALNRYRRDPSCAACGAGTNGVFNAAKRLQKLLDKKRERVARKRQEAREAGEEVSDEEEQEEPES</sequence>
<feature type="region of interest" description="Disordered" evidence="9">
    <location>
        <begin position="2009"/>
        <end position="2028"/>
    </location>
</feature>
<evidence type="ECO:0000256" key="3">
    <source>
        <dbReference type="ARBA" id="ARBA00011524"/>
    </source>
</evidence>
<feature type="compositionally biased region" description="Acidic residues" evidence="9">
    <location>
        <begin position="490"/>
        <end position="499"/>
    </location>
</feature>
<dbReference type="GO" id="GO:0000226">
    <property type="term" value="P:microtubule cytoskeleton organization"/>
    <property type="evidence" value="ECO:0007669"/>
    <property type="project" value="TreeGrafter"/>
</dbReference>
<evidence type="ECO:0000259" key="10">
    <source>
        <dbReference type="PROSITE" id="PS50003"/>
    </source>
</evidence>
<feature type="zinc finger region" description="C3H1-type" evidence="7">
    <location>
        <begin position="1948"/>
        <end position="1976"/>
    </location>
</feature>
<feature type="region of interest" description="Disordered" evidence="9">
    <location>
        <begin position="2100"/>
        <end position="2127"/>
    </location>
</feature>
<comment type="function">
    <text evidence="1">Involved in pre-mRNA splicing.</text>
</comment>
<feature type="compositionally biased region" description="Basic and acidic residues" evidence="9">
    <location>
        <begin position="2100"/>
        <end position="2113"/>
    </location>
</feature>
<feature type="region of interest" description="Disordered" evidence="9">
    <location>
        <begin position="1878"/>
        <end position="1913"/>
    </location>
</feature>
<dbReference type="PANTHER" id="PTHR28190">
    <property type="entry name" value="NUCLEAR MIGRATION PROTEIN NUM1"/>
    <property type="match status" value="1"/>
</dbReference>
<dbReference type="GO" id="GO:0005543">
    <property type="term" value="F:phospholipid binding"/>
    <property type="evidence" value="ECO:0007669"/>
    <property type="project" value="InterPro"/>
</dbReference>
<keyword evidence="4 7" id="KW-0479">Metal-binding</keyword>
<evidence type="ECO:0000313" key="14">
    <source>
        <dbReference type="Proteomes" id="UP000289323"/>
    </source>
</evidence>
<dbReference type="SUPFAM" id="SSF57850">
    <property type="entry name" value="RING/U-box"/>
    <property type="match status" value="1"/>
</dbReference>
<dbReference type="SUPFAM" id="SSF90229">
    <property type="entry name" value="CCCH zinc finger"/>
    <property type="match status" value="1"/>
</dbReference>
<dbReference type="InterPro" id="IPR036855">
    <property type="entry name" value="Znf_CCCH_sf"/>
</dbReference>
<dbReference type="InterPro" id="IPR000571">
    <property type="entry name" value="Znf_CCCH"/>
</dbReference>
<feature type="coiled-coil region" evidence="8">
    <location>
        <begin position="203"/>
        <end position="244"/>
    </location>
</feature>
<feature type="domain" description="C3H1-type" evidence="12">
    <location>
        <begin position="1948"/>
        <end position="1976"/>
    </location>
</feature>
<feature type="coiled-coil region" evidence="8">
    <location>
        <begin position="55"/>
        <end position="103"/>
    </location>
</feature>
<feature type="compositionally biased region" description="Polar residues" evidence="9">
    <location>
        <begin position="806"/>
        <end position="820"/>
    </location>
</feature>
<evidence type="ECO:0000256" key="8">
    <source>
        <dbReference type="SAM" id="Coils"/>
    </source>
</evidence>
<feature type="compositionally biased region" description="Low complexity" evidence="9">
    <location>
        <begin position="847"/>
        <end position="870"/>
    </location>
</feature>
<evidence type="ECO:0000256" key="4">
    <source>
        <dbReference type="ARBA" id="ARBA00022723"/>
    </source>
</evidence>
<feature type="compositionally biased region" description="Acidic residues" evidence="9">
    <location>
        <begin position="563"/>
        <end position="573"/>
    </location>
</feature>
<feature type="compositionally biased region" description="Basic and acidic residues" evidence="9">
    <location>
        <begin position="534"/>
        <end position="553"/>
    </location>
</feature>
<dbReference type="PANTHER" id="PTHR28190:SF1">
    <property type="entry name" value="NUCLEAR MIGRATION PROTEIN NUM1"/>
    <property type="match status" value="1"/>
</dbReference>
<evidence type="ECO:0000313" key="13">
    <source>
        <dbReference type="EMBL" id="SPQ19736.1"/>
    </source>
</evidence>
<feature type="region of interest" description="Disordered" evidence="9">
    <location>
        <begin position="128"/>
        <end position="179"/>
    </location>
</feature>
<dbReference type="CDD" id="cd16539">
    <property type="entry name" value="RING-HC_RNF113A_B"/>
    <property type="match status" value="1"/>
</dbReference>
<dbReference type="InterPro" id="IPR018957">
    <property type="entry name" value="Znf_C3HC4_RING-type"/>
</dbReference>
<protein>
    <submittedName>
        <fullName evidence="13">C7045265-f3ca-45b2-be35-87bec1136535</fullName>
    </submittedName>
</protein>
<feature type="compositionally biased region" description="Low complexity" evidence="9">
    <location>
        <begin position="649"/>
        <end position="662"/>
    </location>
</feature>
<dbReference type="GO" id="GO:0015631">
    <property type="term" value="F:tubulin binding"/>
    <property type="evidence" value="ECO:0007669"/>
    <property type="project" value="TreeGrafter"/>
</dbReference>
<dbReference type="PROSITE" id="PS50103">
    <property type="entry name" value="ZF_C3H1"/>
    <property type="match status" value="1"/>
</dbReference>
<evidence type="ECO:0000259" key="11">
    <source>
        <dbReference type="PROSITE" id="PS50089"/>
    </source>
</evidence>
<dbReference type="GO" id="GO:0005739">
    <property type="term" value="C:mitochondrion"/>
    <property type="evidence" value="ECO:0007669"/>
    <property type="project" value="TreeGrafter"/>
</dbReference>
<dbReference type="GO" id="GO:0032065">
    <property type="term" value="P:maintenance of protein location in cell cortex"/>
    <property type="evidence" value="ECO:0007669"/>
    <property type="project" value="InterPro"/>
</dbReference>
<dbReference type="InterPro" id="IPR013083">
    <property type="entry name" value="Znf_RING/FYVE/PHD"/>
</dbReference>
<feature type="region of interest" description="Disordered" evidence="9">
    <location>
        <begin position="364"/>
        <end position="403"/>
    </location>
</feature>
<feature type="compositionally biased region" description="Polar residues" evidence="9">
    <location>
        <begin position="1628"/>
        <end position="1645"/>
    </location>
</feature>
<comment type="similarity">
    <text evidence="2">Belongs to the CWC24 family.</text>
</comment>
<feature type="compositionally biased region" description="Basic residues" evidence="9">
    <location>
        <begin position="631"/>
        <end position="645"/>
    </location>
</feature>
<feature type="domain" description="RING-type" evidence="11">
    <location>
        <begin position="2040"/>
        <end position="2077"/>
    </location>
</feature>
<dbReference type="InterPro" id="IPR053005">
    <property type="entry name" value="Nuclear_Pos-Cytoskel_Interact"/>
</dbReference>
<evidence type="ECO:0000256" key="2">
    <source>
        <dbReference type="ARBA" id="ARBA00009161"/>
    </source>
</evidence>
<dbReference type="Proteomes" id="UP000289323">
    <property type="component" value="Unassembled WGS sequence"/>
</dbReference>
<dbReference type="PROSITE" id="PS50003">
    <property type="entry name" value="PH_DOMAIN"/>
    <property type="match status" value="1"/>
</dbReference>
<dbReference type="FunFam" id="3.30.40.10:FF:000045">
    <property type="entry name" value="RING finger protein 113A"/>
    <property type="match status" value="1"/>
</dbReference>
<feature type="coiled-coil region" evidence="8">
    <location>
        <begin position="273"/>
        <end position="353"/>
    </location>
</feature>
<feature type="compositionally biased region" description="Polar residues" evidence="9">
    <location>
        <begin position="663"/>
        <end position="672"/>
    </location>
</feature>
<dbReference type="InterPro" id="IPR017907">
    <property type="entry name" value="Znf_RING_CS"/>
</dbReference>
<feature type="compositionally biased region" description="Polar residues" evidence="9">
    <location>
        <begin position="134"/>
        <end position="143"/>
    </location>
</feature>
<dbReference type="EMBL" id="OUUZ01000001">
    <property type="protein sequence ID" value="SPQ19736.1"/>
    <property type="molecule type" value="Genomic_DNA"/>
</dbReference>
<evidence type="ECO:0000256" key="9">
    <source>
        <dbReference type="SAM" id="MobiDB-lite"/>
    </source>
</evidence>
<feature type="compositionally biased region" description="Low complexity" evidence="9">
    <location>
        <begin position="1895"/>
        <end position="1905"/>
    </location>
</feature>
<reference evidence="13 14" key="1">
    <citation type="submission" date="2018-04" db="EMBL/GenBank/DDBJ databases">
        <authorList>
            <person name="Huttner S."/>
            <person name="Dainat J."/>
        </authorList>
    </citation>
    <scope>NUCLEOTIDE SEQUENCE [LARGE SCALE GENOMIC DNA]</scope>
</reference>
<feature type="compositionally biased region" description="Pro residues" evidence="9">
    <location>
        <begin position="387"/>
        <end position="396"/>
    </location>
</feature>
<organism evidence="13 14">
    <name type="scientific">Thermothielavioides terrestris</name>
    <dbReference type="NCBI Taxonomy" id="2587410"/>
    <lineage>
        <taxon>Eukaryota</taxon>
        <taxon>Fungi</taxon>
        <taxon>Dikarya</taxon>
        <taxon>Ascomycota</taxon>
        <taxon>Pezizomycotina</taxon>
        <taxon>Sordariomycetes</taxon>
        <taxon>Sordariomycetidae</taxon>
        <taxon>Sordariales</taxon>
        <taxon>Chaetomiaceae</taxon>
        <taxon>Thermothielavioides</taxon>
    </lineage>
</organism>
<evidence type="ECO:0000256" key="1">
    <source>
        <dbReference type="ARBA" id="ARBA00003777"/>
    </source>
</evidence>
<dbReference type="GO" id="GO:0008270">
    <property type="term" value="F:zinc ion binding"/>
    <property type="evidence" value="ECO:0007669"/>
    <property type="project" value="UniProtKB-KW"/>
</dbReference>
<name>A0A3S4B2A5_9PEZI</name>
<dbReference type="InterPro" id="IPR024774">
    <property type="entry name" value="PH_dom-Mcp5-type"/>
</dbReference>
<feature type="compositionally biased region" description="Pro residues" evidence="9">
    <location>
        <begin position="899"/>
        <end position="908"/>
    </location>
</feature>
<feature type="region of interest" description="Disordered" evidence="9">
    <location>
        <begin position="1775"/>
        <end position="1839"/>
    </location>
</feature>
<evidence type="ECO:0000256" key="6">
    <source>
        <dbReference type="ARBA" id="ARBA00022833"/>
    </source>
</evidence>
<dbReference type="InterPro" id="IPR001849">
    <property type="entry name" value="PH_domain"/>
</dbReference>
<feature type="region of interest" description="Disordered" evidence="9">
    <location>
        <begin position="1221"/>
        <end position="1243"/>
    </location>
</feature>